<sequence length="121" mass="13546">MAISKKGRRRIVVGGREYLWWVTQDRDNYDAPGAPTLRVVSTDKRVLVSYVLAQAEEARHVFVRGPEFRGTTQPGRSYRCPAFGLPGEIRPGNVAEFITWCTEPGQLPDECDWQGNPVVAA</sequence>
<proteinExistence type="predicted"/>
<name>A0ABS4QGA1_9NOCA</name>
<evidence type="ECO:0000313" key="2">
    <source>
        <dbReference type="Proteomes" id="UP001519325"/>
    </source>
</evidence>
<dbReference type="Proteomes" id="UP001519325">
    <property type="component" value="Unassembled WGS sequence"/>
</dbReference>
<dbReference type="EMBL" id="JAGGMR010000001">
    <property type="protein sequence ID" value="MBP2190729.1"/>
    <property type="molecule type" value="Genomic_DNA"/>
</dbReference>
<organism evidence="1 2">
    <name type="scientific">Nocardia goodfellowii</name>
    <dbReference type="NCBI Taxonomy" id="882446"/>
    <lineage>
        <taxon>Bacteria</taxon>
        <taxon>Bacillati</taxon>
        <taxon>Actinomycetota</taxon>
        <taxon>Actinomycetes</taxon>
        <taxon>Mycobacteriales</taxon>
        <taxon>Nocardiaceae</taxon>
        <taxon>Nocardia</taxon>
    </lineage>
</organism>
<comment type="caution">
    <text evidence="1">The sequence shown here is derived from an EMBL/GenBank/DDBJ whole genome shotgun (WGS) entry which is preliminary data.</text>
</comment>
<accession>A0ABS4QGA1</accession>
<reference evidence="1 2" key="1">
    <citation type="submission" date="2021-03" db="EMBL/GenBank/DDBJ databases">
        <title>Sequencing the genomes of 1000 actinobacteria strains.</title>
        <authorList>
            <person name="Klenk H.-P."/>
        </authorList>
    </citation>
    <scope>NUCLEOTIDE SEQUENCE [LARGE SCALE GENOMIC DNA]</scope>
    <source>
        <strain evidence="1 2">DSM 45516</strain>
    </source>
</reference>
<protein>
    <submittedName>
        <fullName evidence="1">Uncharacterized protein</fullName>
    </submittedName>
</protein>
<dbReference type="RefSeq" id="WP_209891275.1">
    <property type="nucleotide sequence ID" value="NZ_JAGGMR010000001.1"/>
</dbReference>
<evidence type="ECO:0000313" key="1">
    <source>
        <dbReference type="EMBL" id="MBP2190729.1"/>
    </source>
</evidence>
<keyword evidence="2" id="KW-1185">Reference proteome</keyword>
<gene>
    <name evidence="1" type="ORF">BJ987_003630</name>
</gene>